<dbReference type="PANTHER" id="PTHR43003">
    <property type="entry name" value="DNA-3-METHYLADENINE GLYCOSYLASE"/>
    <property type="match status" value="1"/>
</dbReference>
<name>A0ABR9MZ26_9MICO</name>
<dbReference type="InterPro" id="IPR051912">
    <property type="entry name" value="Alkylbase_DNA_Glycosylase/TA"/>
</dbReference>
<sequence>MVRVGNPDLWDAVAVAIVRQVIRADHARRLYQEFCAAYGDRVAEGLALFPRPEAVLDLSDDDFASTGMAFKRPALRAAAAAFGEHGDRWRKTDPEALISDLQRVPRIGPWTAQAAVADWANRFDLYPCGDLAVRTWAARAVPGHDWPTDEPGFDRAWRALAGEHLHEITLLTLAWGGHHADATT</sequence>
<accession>A0ABR9MZ26</accession>
<keyword evidence="1" id="KW-0227">DNA damage</keyword>
<comment type="caution">
    <text evidence="3">The sequence shown here is derived from an EMBL/GenBank/DDBJ whole genome shotgun (WGS) entry which is preliminary data.</text>
</comment>
<keyword evidence="4" id="KW-1185">Reference proteome</keyword>
<evidence type="ECO:0000256" key="1">
    <source>
        <dbReference type="ARBA" id="ARBA00022763"/>
    </source>
</evidence>
<dbReference type="PANTHER" id="PTHR43003:SF5">
    <property type="entry name" value="DNA-3-METHYLADENINE GLYCOSYLASE"/>
    <property type="match status" value="1"/>
</dbReference>
<organism evidence="3 4">
    <name type="scientific">Myceligenerans pegani</name>
    <dbReference type="NCBI Taxonomy" id="2776917"/>
    <lineage>
        <taxon>Bacteria</taxon>
        <taxon>Bacillati</taxon>
        <taxon>Actinomycetota</taxon>
        <taxon>Actinomycetes</taxon>
        <taxon>Micrococcales</taxon>
        <taxon>Promicromonosporaceae</taxon>
        <taxon>Myceligenerans</taxon>
    </lineage>
</organism>
<dbReference type="SUPFAM" id="SSF48150">
    <property type="entry name" value="DNA-glycosylase"/>
    <property type="match status" value="1"/>
</dbReference>
<dbReference type="EMBL" id="JADAQT010000078">
    <property type="protein sequence ID" value="MBE1876113.1"/>
    <property type="molecule type" value="Genomic_DNA"/>
</dbReference>
<dbReference type="Gene3D" id="1.10.340.30">
    <property type="entry name" value="Hypothetical protein, domain 2"/>
    <property type="match status" value="1"/>
</dbReference>
<dbReference type="Proteomes" id="UP000625527">
    <property type="component" value="Unassembled WGS sequence"/>
</dbReference>
<evidence type="ECO:0000256" key="2">
    <source>
        <dbReference type="ARBA" id="ARBA00023204"/>
    </source>
</evidence>
<keyword evidence="2" id="KW-0234">DNA repair</keyword>
<dbReference type="InterPro" id="IPR011257">
    <property type="entry name" value="DNA_glycosylase"/>
</dbReference>
<gene>
    <name evidence="3" type="ORF">IHE71_10380</name>
</gene>
<evidence type="ECO:0008006" key="5">
    <source>
        <dbReference type="Google" id="ProtNLM"/>
    </source>
</evidence>
<protein>
    <recommendedName>
        <fullName evidence="5">DNA-3-methyladenine glycosylase 2 family protein</fullName>
    </recommendedName>
</protein>
<evidence type="ECO:0000313" key="4">
    <source>
        <dbReference type="Proteomes" id="UP000625527"/>
    </source>
</evidence>
<reference evidence="3 4" key="1">
    <citation type="submission" date="2020-10" db="EMBL/GenBank/DDBJ databases">
        <title>Myceligenerans pegani sp. nov., an endophytic actinomycete isolated from Peganum harmala L. in Xinjiang, China.</title>
        <authorList>
            <person name="Xin L."/>
        </authorList>
    </citation>
    <scope>NUCLEOTIDE SEQUENCE [LARGE SCALE GENOMIC DNA]</scope>
    <source>
        <strain evidence="3 4">TRM65318</strain>
    </source>
</reference>
<proteinExistence type="predicted"/>
<evidence type="ECO:0000313" key="3">
    <source>
        <dbReference type="EMBL" id="MBE1876113.1"/>
    </source>
</evidence>